<dbReference type="Proteomes" id="UP000653305">
    <property type="component" value="Unassembled WGS sequence"/>
</dbReference>
<evidence type="ECO:0000313" key="2">
    <source>
        <dbReference type="Proteomes" id="UP000653305"/>
    </source>
</evidence>
<comment type="caution">
    <text evidence="1">The sequence shown here is derived from an EMBL/GenBank/DDBJ whole genome shotgun (WGS) entry which is preliminary data.</text>
</comment>
<reference evidence="1" key="1">
    <citation type="submission" date="2020-07" db="EMBL/GenBank/DDBJ databases">
        <title>Ethylene signaling mediates host invasion by parasitic plants.</title>
        <authorList>
            <person name="Yoshida S."/>
        </authorList>
    </citation>
    <scope>NUCLEOTIDE SEQUENCE</scope>
    <source>
        <strain evidence="1">Okayama</strain>
    </source>
</reference>
<accession>A0A830C7S1</accession>
<dbReference type="AlphaFoldDB" id="A0A830C7S1"/>
<dbReference type="EMBL" id="BMAC01000454">
    <property type="protein sequence ID" value="GFP96757.1"/>
    <property type="molecule type" value="Genomic_DNA"/>
</dbReference>
<evidence type="ECO:0000313" key="1">
    <source>
        <dbReference type="EMBL" id="GFP96757.1"/>
    </source>
</evidence>
<gene>
    <name evidence="1" type="ORF">PHJA_001819800</name>
</gene>
<organism evidence="1 2">
    <name type="scientific">Phtheirospermum japonicum</name>
    <dbReference type="NCBI Taxonomy" id="374723"/>
    <lineage>
        <taxon>Eukaryota</taxon>
        <taxon>Viridiplantae</taxon>
        <taxon>Streptophyta</taxon>
        <taxon>Embryophyta</taxon>
        <taxon>Tracheophyta</taxon>
        <taxon>Spermatophyta</taxon>
        <taxon>Magnoliopsida</taxon>
        <taxon>eudicotyledons</taxon>
        <taxon>Gunneridae</taxon>
        <taxon>Pentapetalae</taxon>
        <taxon>asterids</taxon>
        <taxon>lamiids</taxon>
        <taxon>Lamiales</taxon>
        <taxon>Orobanchaceae</taxon>
        <taxon>Orobanchaceae incertae sedis</taxon>
        <taxon>Phtheirospermum</taxon>
    </lineage>
</organism>
<proteinExistence type="predicted"/>
<protein>
    <submittedName>
        <fullName evidence="1">Auxin response factor 2</fullName>
    </submittedName>
</protein>
<dbReference type="OrthoDB" id="2016915at2759"/>
<keyword evidence="2" id="KW-1185">Reference proteome</keyword>
<name>A0A830C7S1_9LAMI</name>
<sequence>MPAPENWMLRGRYTQSCGRLVLVEASTNQSADQQMSLYNLPHKILCRVVNVLLKAELDTGEVFALLFRVMCRVIQTIM</sequence>